<accession>A0A2T3AX19</accession>
<gene>
    <name evidence="1" type="ORF">M430DRAFT_21132</name>
</gene>
<dbReference type="EMBL" id="KZ679014">
    <property type="protein sequence ID" value="PSS13222.1"/>
    <property type="molecule type" value="Genomic_DNA"/>
</dbReference>
<keyword evidence="2" id="KW-1185">Reference proteome</keyword>
<sequence>MPYALSIPEARHGCFEGKPQNPSSAKPIGDRGGLKEKCMCMVSPLWAHVVVNRRGAEVCPASLLKVSYITHMICLCQFLVLLSLSFAGDKAGKGFSWTSSTRLWSLLCSASASPTRRIVASTDVKSVGCAATSSFQLLDKITQDIPLALPRTQFNIYGVRSFAHHGNIPEGALQPSELRAFEAASCGSRIRPSVAGSPLAVSCQAIPGQKTDGYMHHGLAVARQSHSLPLRRRGKSNKSNRLFCLRRTSFAEGPRHQGINGSKISTRW</sequence>
<protein>
    <submittedName>
        <fullName evidence="1">Uncharacterized protein</fullName>
    </submittedName>
</protein>
<organism evidence="1 2">
    <name type="scientific">Amorphotheca resinae ATCC 22711</name>
    <dbReference type="NCBI Taxonomy" id="857342"/>
    <lineage>
        <taxon>Eukaryota</taxon>
        <taxon>Fungi</taxon>
        <taxon>Dikarya</taxon>
        <taxon>Ascomycota</taxon>
        <taxon>Pezizomycotina</taxon>
        <taxon>Leotiomycetes</taxon>
        <taxon>Helotiales</taxon>
        <taxon>Amorphothecaceae</taxon>
        <taxon>Amorphotheca</taxon>
    </lineage>
</organism>
<dbReference type="AlphaFoldDB" id="A0A2T3AX19"/>
<evidence type="ECO:0000313" key="1">
    <source>
        <dbReference type="EMBL" id="PSS13222.1"/>
    </source>
</evidence>
<reference evidence="1 2" key="1">
    <citation type="journal article" date="2018" name="New Phytol.">
        <title>Comparative genomics and transcriptomics depict ericoid mycorrhizal fungi as versatile saprotrophs and plant mutualists.</title>
        <authorList>
            <person name="Martino E."/>
            <person name="Morin E."/>
            <person name="Grelet G.A."/>
            <person name="Kuo A."/>
            <person name="Kohler A."/>
            <person name="Daghino S."/>
            <person name="Barry K.W."/>
            <person name="Cichocki N."/>
            <person name="Clum A."/>
            <person name="Dockter R.B."/>
            <person name="Hainaut M."/>
            <person name="Kuo R.C."/>
            <person name="LaButti K."/>
            <person name="Lindahl B.D."/>
            <person name="Lindquist E.A."/>
            <person name="Lipzen A."/>
            <person name="Khouja H.R."/>
            <person name="Magnuson J."/>
            <person name="Murat C."/>
            <person name="Ohm R.A."/>
            <person name="Singer S.W."/>
            <person name="Spatafora J.W."/>
            <person name="Wang M."/>
            <person name="Veneault-Fourrey C."/>
            <person name="Henrissat B."/>
            <person name="Grigoriev I.V."/>
            <person name="Martin F.M."/>
            <person name="Perotto S."/>
        </authorList>
    </citation>
    <scope>NUCLEOTIDE SEQUENCE [LARGE SCALE GENOMIC DNA]</scope>
    <source>
        <strain evidence="1 2">ATCC 22711</strain>
    </source>
</reference>
<name>A0A2T3AX19_AMORE</name>
<proteinExistence type="predicted"/>
<dbReference type="RefSeq" id="XP_024719213.1">
    <property type="nucleotide sequence ID" value="XM_024864444.1"/>
</dbReference>
<dbReference type="GeneID" id="36572525"/>
<dbReference type="Proteomes" id="UP000241818">
    <property type="component" value="Unassembled WGS sequence"/>
</dbReference>
<evidence type="ECO:0000313" key="2">
    <source>
        <dbReference type="Proteomes" id="UP000241818"/>
    </source>
</evidence>
<dbReference type="InParanoid" id="A0A2T3AX19"/>